<dbReference type="InterPro" id="IPR015797">
    <property type="entry name" value="NUDIX_hydrolase-like_dom_sf"/>
</dbReference>
<dbReference type="SUPFAM" id="SSF55811">
    <property type="entry name" value="Nudix"/>
    <property type="match status" value="1"/>
</dbReference>
<evidence type="ECO:0000313" key="21">
    <source>
        <dbReference type="EMBL" id="KTD75132.1"/>
    </source>
</evidence>
<comment type="similarity">
    <text evidence="2 19">Belongs to the Nudix hydrolase family.</text>
</comment>
<reference evidence="21 22" key="1">
    <citation type="submission" date="2015-11" db="EMBL/GenBank/DDBJ databases">
        <title>Genomic analysis of 38 Legionella species identifies large and diverse effector repertoires.</title>
        <authorList>
            <person name="Burstein D."/>
            <person name="Amaro F."/>
            <person name="Zusman T."/>
            <person name="Lifshitz Z."/>
            <person name="Cohen O."/>
            <person name="Gilbert J.A."/>
            <person name="Pupko T."/>
            <person name="Shuman H.A."/>
            <person name="Segal G."/>
        </authorList>
    </citation>
    <scope>NUCLEOTIDE SEQUENCE [LARGE SCALE GENOMIC DNA]</scope>
    <source>
        <strain evidence="21 22">ATCC 51914</strain>
    </source>
</reference>
<evidence type="ECO:0000256" key="13">
    <source>
        <dbReference type="ARBA" id="ARBA00040794"/>
    </source>
</evidence>
<comment type="catalytic activity">
    <reaction evidence="10">
        <text>8-oxo-dGTP + H2O = 8-oxo-dGMP + diphosphate + H(+)</text>
        <dbReference type="Rhea" id="RHEA:31575"/>
        <dbReference type="ChEBI" id="CHEBI:15377"/>
        <dbReference type="ChEBI" id="CHEBI:15378"/>
        <dbReference type="ChEBI" id="CHEBI:33019"/>
        <dbReference type="ChEBI" id="CHEBI:63224"/>
        <dbReference type="ChEBI" id="CHEBI:77896"/>
        <dbReference type="EC" id="3.6.1.55"/>
    </reaction>
</comment>
<dbReference type="STRING" id="66969.Lwal_3173"/>
<evidence type="ECO:0000256" key="12">
    <source>
        <dbReference type="ARBA" id="ARBA00038905"/>
    </source>
</evidence>
<evidence type="ECO:0000256" key="9">
    <source>
        <dbReference type="ARBA" id="ARBA00023204"/>
    </source>
</evidence>
<comment type="cofactor">
    <cofactor evidence="1 18">
        <name>Mg(2+)</name>
        <dbReference type="ChEBI" id="CHEBI:18420"/>
    </cofactor>
</comment>
<evidence type="ECO:0000256" key="2">
    <source>
        <dbReference type="ARBA" id="ARBA00005582"/>
    </source>
</evidence>
<feature type="binding site" evidence="17">
    <location>
        <position position="20"/>
    </location>
    <ligand>
        <name>8-oxo-dGTP</name>
        <dbReference type="ChEBI" id="CHEBI:77896"/>
    </ligand>
</feature>
<dbReference type="Proteomes" id="UP000054729">
    <property type="component" value="Unassembled WGS sequence"/>
</dbReference>
<dbReference type="GO" id="GO:0006260">
    <property type="term" value="P:DNA replication"/>
    <property type="evidence" value="ECO:0007669"/>
    <property type="project" value="UniProtKB-KW"/>
</dbReference>
<dbReference type="InterPro" id="IPR003561">
    <property type="entry name" value="Mutator_MutT"/>
</dbReference>
<evidence type="ECO:0000313" key="22">
    <source>
        <dbReference type="Proteomes" id="UP000054729"/>
    </source>
</evidence>
<dbReference type="PRINTS" id="PR00502">
    <property type="entry name" value="NUDIXFAMILY"/>
</dbReference>
<keyword evidence="22" id="KW-1185">Reference proteome</keyword>
<evidence type="ECO:0000256" key="15">
    <source>
        <dbReference type="ARBA" id="ARBA00041979"/>
    </source>
</evidence>
<keyword evidence="7 19" id="KW-0378">Hydrolase</keyword>
<dbReference type="EC" id="3.6.1.55" evidence="12"/>
<dbReference type="GO" id="GO:0006281">
    <property type="term" value="P:DNA repair"/>
    <property type="evidence" value="ECO:0007669"/>
    <property type="project" value="UniProtKB-KW"/>
</dbReference>
<dbReference type="Pfam" id="PF00293">
    <property type="entry name" value="NUDIX"/>
    <property type="match status" value="1"/>
</dbReference>
<evidence type="ECO:0000256" key="4">
    <source>
        <dbReference type="ARBA" id="ARBA00022705"/>
    </source>
</evidence>
<dbReference type="AlphaFoldDB" id="A0A0W1A185"/>
<dbReference type="InterPro" id="IPR020476">
    <property type="entry name" value="Nudix_hydrolase"/>
</dbReference>
<dbReference type="PATRIC" id="fig|66969.6.peg.3460"/>
<dbReference type="PROSITE" id="PS00893">
    <property type="entry name" value="NUDIX_BOX"/>
    <property type="match status" value="1"/>
</dbReference>
<dbReference type="Gene3D" id="3.90.79.10">
    <property type="entry name" value="Nucleoside Triphosphate Pyrophosphohydrolase"/>
    <property type="match status" value="1"/>
</dbReference>
<gene>
    <name evidence="21" type="primary">mutT_2</name>
    <name evidence="21" type="ORF">Lwal_3173</name>
</gene>
<evidence type="ECO:0000256" key="18">
    <source>
        <dbReference type="PIRSR" id="PIRSR603561-2"/>
    </source>
</evidence>
<keyword evidence="5 18" id="KW-0479">Metal-binding</keyword>
<evidence type="ECO:0000256" key="14">
    <source>
        <dbReference type="ARBA" id="ARBA00041592"/>
    </source>
</evidence>
<dbReference type="InterPro" id="IPR020084">
    <property type="entry name" value="NUDIX_hydrolase_CS"/>
</dbReference>
<dbReference type="PANTHER" id="PTHR47707:SF1">
    <property type="entry name" value="NUDIX HYDROLASE FAMILY PROTEIN"/>
    <property type="match status" value="1"/>
</dbReference>
<dbReference type="CDD" id="cd03425">
    <property type="entry name" value="NUDIX_MutT_NudA_like"/>
    <property type="match status" value="1"/>
</dbReference>
<dbReference type="GO" id="GO:0044715">
    <property type="term" value="F:8-oxo-dGDP phosphatase activity"/>
    <property type="evidence" value="ECO:0007669"/>
    <property type="project" value="TreeGrafter"/>
</dbReference>
<dbReference type="InterPro" id="IPR000086">
    <property type="entry name" value="NUDIX_hydrolase_dom"/>
</dbReference>
<feature type="binding site" evidence="18">
    <location>
        <position position="34"/>
    </location>
    <ligand>
        <name>Mg(2+)</name>
        <dbReference type="ChEBI" id="CHEBI:18420"/>
    </ligand>
</feature>
<accession>A0A0W1A185</accession>
<evidence type="ECO:0000256" key="7">
    <source>
        <dbReference type="ARBA" id="ARBA00022801"/>
    </source>
</evidence>
<comment type="catalytic activity">
    <reaction evidence="11">
        <text>8-oxo-GTP + H2O = 8-oxo-GMP + diphosphate + H(+)</text>
        <dbReference type="Rhea" id="RHEA:67616"/>
        <dbReference type="ChEBI" id="CHEBI:15377"/>
        <dbReference type="ChEBI" id="CHEBI:15378"/>
        <dbReference type="ChEBI" id="CHEBI:33019"/>
        <dbReference type="ChEBI" id="CHEBI:143553"/>
        <dbReference type="ChEBI" id="CHEBI:145694"/>
    </reaction>
</comment>
<dbReference type="GO" id="GO:0008413">
    <property type="term" value="F:8-oxo-7,8-dihydroguanosine triphosphate pyrophosphatase activity"/>
    <property type="evidence" value="ECO:0007669"/>
    <property type="project" value="InterPro"/>
</dbReference>
<keyword evidence="3" id="KW-0515">Mutator protein</keyword>
<dbReference type="FunFam" id="3.90.79.10:FF:000014">
    <property type="entry name" value="8-oxo-dGTP diphosphatase MutT"/>
    <property type="match status" value="1"/>
</dbReference>
<evidence type="ECO:0000256" key="16">
    <source>
        <dbReference type="ARBA" id="ARBA00042798"/>
    </source>
</evidence>
<evidence type="ECO:0000256" key="17">
    <source>
        <dbReference type="PIRSR" id="PIRSR603561-1"/>
    </source>
</evidence>
<name>A0A0W1A185_9GAMM</name>
<proteinExistence type="inferred from homology"/>
<dbReference type="InterPro" id="IPR047127">
    <property type="entry name" value="MutT-like"/>
</dbReference>
<dbReference type="GO" id="GO:0046872">
    <property type="term" value="F:metal ion binding"/>
    <property type="evidence" value="ECO:0007669"/>
    <property type="project" value="UniProtKB-KW"/>
</dbReference>
<keyword evidence="4" id="KW-0235">DNA replication</keyword>
<feature type="binding site" evidence="17">
    <location>
        <position position="117"/>
    </location>
    <ligand>
        <name>8-oxo-dGTP</name>
        <dbReference type="ChEBI" id="CHEBI:77896"/>
    </ligand>
</feature>
<dbReference type="GO" id="GO:0035539">
    <property type="term" value="F:8-oxo-7,8-dihydrodeoxyguanosine triphosphate pyrophosphatase activity"/>
    <property type="evidence" value="ECO:0007669"/>
    <property type="project" value="UniProtKB-EC"/>
</dbReference>
<protein>
    <recommendedName>
        <fullName evidence="13">8-oxo-dGTP diphosphatase</fullName>
        <ecNumber evidence="12">3.6.1.55</ecNumber>
    </recommendedName>
    <alternativeName>
        <fullName evidence="16">7,8-dihydro-8-oxoguanine-triphosphatase</fullName>
    </alternativeName>
    <alternativeName>
        <fullName evidence="15">Mutator protein MutT</fullName>
    </alternativeName>
    <alternativeName>
        <fullName evidence="14">dGTP pyrophosphohydrolase</fullName>
    </alternativeName>
</protein>
<dbReference type="PROSITE" id="PS51462">
    <property type="entry name" value="NUDIX"/>
    <property type="match status" value="1"/>
</dbReference>
<organism evidence="21 22">
    <name type="scientific">Legionella waltersii</name>
    <dbReference type="NCBI Taxonomy" id="66969"/>
    <lineage>
        <taxon>Bacteria</taxon>
        <taxon>Pseudomonadati</taxon>
        <taxon>Pseudomonadota</taxon>
        <taxon>Gammaproteobacteria</taxon>
        <taxon>Legionellales</taxon>
        <taxon>Legionellaceae</taxon>
        <taxon>Legionella</taxon>
    </lineage>
</organism>
<keyword evidence="8 18" id="KW-0460">Magnesium</keyword>
<feature type="binding site" evidence="18">
    <location>
        <position position="54"/>
    </location>
    <ligand>
        <name>Mg(2+)</name>
        <dbReference type="ChEBI" id="CHEBI:18420"/>
    </ligand>
</feature>
<dbReference type="NCBIfam" id="TIGR00586">
    <property type="entry name" value="mutt"/>
    <property type="match status" value="1"/>
</dbReference>
<evidence type="ECO:0000256" key="10">
    <source>
        <dbReference type="ARBA" id="ARBA00035861"/>
    </source>
</evidence>
<evidence type="ECO:0000256" key="6">
    <source>
        <dbReference type="ARBA" id="ARBA00022763"/>
    </source>
</evidence>
<evidence type="ECO:0000256" key="3">
    <source>
        <dbReference type="ARBA" id="ARBA00022457"/>
    </source>
</evidence>
<sequence length="130" mass="14835">MKVAVAVLVDNQQRILITQRPLQASHGGFWEFPGGKLEPGELAEEALIREVKEEVGIDVQEYHYLGDVHHTYPDKSVQLMVFLVMAFSGNPVCKEGQLDMKWIRFNELNPDDFPEANHAVLTMIQKNQLF</sequence>
<dbReference type="PANTHER" id="PTHR47707">
    <property type="entry name" value="8-OXO-DGTP DIPHOSPHATASE"/>
    <property type="match status" value="1"/>
</dbReference>
<dbReference type="GO" id="GO:0044716">
    <property type="term" value="F:8-oxo-GDP phosphatase activity"/>
    <property type="evidence" value="ECO:0007669"/>
    <property type="project" value="TreeGrafter"/>
</dbReference>
<evidence type="ECO:0000256" key="8">
    <source>
        <dbReference type="ARBA" id="ARBA00022842"/>
    </source>
</evidence>
<evidence type="ECO:0000256" key="11">
    <source>
        <dbReference type="ARBA" id="ARBA00036904"/>
    </source>
</evidence>
<evidence type="ECO:0000256" key="5">
    <source>
        <dbReference type="ARBA" id="ARBA00022723"/>
    </source>
</evidence>
<keyword evidence="9" id="KW-0234">DNA repair</keyword>
<feature type="binding site" evidence="17">
    <location>
        <begin position="31"/>
        <end position="34"/>
    </location>
    <ligand>
        <name>8-oxo-dGTP</name>
        <dbReference type="ChEBI" id="CHEBI:77896"/>
    </ligand>
</feature>
<evidence type="ECO:0000256" key="19">
    <source>
        <dbReference type="RuleBase" id="RU003476"/>
    </source>
</evidence>
<feature type="domain" description="Nudix hydrolase" evidence="20">
    <location>
        <begin position="1"/>
        <end position="125"/>
    </location>
</feature>
<evidence type="ECO:0000259" key="20">
    <source>
        <dbReference type="PROSITE" id="PS51462"/>
    </source>
</evidence>
<evidence type="ECO:0000256" key="1">
    <source>
        <dbReference type="ARBA" id="ARBA00001946"/>
    </source>
</evidence>
<dbReference type="EMBL" id="LNZB01000060">
    <property type="protein sequence ID" value="KTD75132.1"/>
    <property type="molecule type" value="Genomic_DNA"/>
</dbReference>
<comment type="caution">
    <text evidence="21">The sequence shown here is derived from an EMBL/GenBank/DDBJ whole genome shotgun (WGS) entry which is preliminary data.</text>
</comment>
<keyword evidence="6" id="KW-0227">DNA damage</keyword>